<proteinExistence type="predicted"/>
<reference evidence="2 3" key="1">
    <citation type="submission" date="2018-01" db="EMBL/GenBank/DDBJ databases">
        <title>Novel co-symbiosis in the lucinid bivalve Phacoides pectinatus.</title>
        <authorList>
            <person name="Lim S.J."/>
            <person name="Davis B.G."/>
            <person name="Gill D.E."/>
            <person name="Engel A.S."/>
            <person name="Anderson L.C."/>
            <person name="Campbell B.J."/>
        </authorList>
    </citation>
    <scope>NUCLEOTIDE SEQUENCE [LARGE SCALE GENOMIC DNA]</scope>
    <source>
        <strain evidence="2">N3_P5</strain>
    </source>
</reference>
<name>A0A6N4DVP9_9GAMM</name>
<comment type="caution">
    <text evidence="2">The sequence shown here is derived from an EMBL/GenBank/DDBJ whole genome shotgun (WGS) entry which is preliminary data.</text>
</comment>
<dbReference type="InterPro" id="IPR002881">
    <property type="entry name" value="DUF58"/>
</dbReference>
<evidence type="ECO:0000313" key="3">
    <source>
        <dbReference type="Proteomes" id="UP000250928"/>
    </source>
</evidence>
<accession>A0A6N4DVP9</accession>
<evidence type="ECO:0000313" key="2">
    <source>
        <dbReference type="EMBL" id="PUE01732.1"/>
    </source>
</evidence>
<dbReference type="PANTHER" id="PTHR33608:SF3">
    <property type="entry name" value="SLR2013 PROTEIN"/>
    <property type="match status" value="1"/>
</dbReference>
<dbReference type="EMBL" id="PQCO01000195">
    <property type="protein sequence ID" value="PUE01732.1"/>
    <property type="molecule type" value="Genomic_DNA"/>
</dbReference>
<dbReference type="AlphaFoldDB" id="A0A6N4DVP9"/>
<dbReference type="Proteomes" id="UP000250928">
    <property type="component" value="Unassembled WGS sequence"/>
</dbReference>
<organism evidence="2 3">
    <name type="scientific">Candidatus Sedimenticola endophacoides</name>
    <dbReference type="NCBI Taxonomy" id="2548426"/>
    <lineage>
        <taxon>Bacteria</taxon>
        <taxon>Pseudomonadati</taxon>
        <taxon>Pseudomonadota</taxon>
        <taxon>Gammaproteobacteria</taxon>
        <taxon>Chromatiales</taxon>
        <taxon>Sedimenticolaceae</taxon>
        <taxon>Sedimenticola</taxon>
    </lineage>
</organism>
<dbReference type="InterPro" id="IPR036465">
    <property type="entry name" value="vWFA_dom_sf"/>
</dbReference>
<feature type="domain" description="DUF58" evidence="1">
    <location>
        <begin position="197"/>
        <end position="367"/>
    </location>
</feature>
<protein>
    <submittedName>
        <fullName evidence="2">DUF58 domain-containing protein</fullName>
    </submittedName>
</protein>
<dbReference type="Pfam" id="PF01882">
    <property type="entry name" value="DUF58"/>
    <property type="match status" value="1"/>
</dbReference>
<dbReference type="SUPFAM" id="SSF53300">
    <property type="entry name" value="vWA-like"/>
    <property type="match status" value="1"/>
</dbReference>
<evidence type="ECO:0000259" key="1">
    <source>
        <dbReference type="Pfam" id="PF01882"/>
    </source>
</evidence>
<dbReference type="PANTHER" id="PTHR33608">
    <property type="entry name" value="BLL2464 PROTEIN"/>
    <property type="match status" value="1"/>
</dbReference>
<gene>
    <name evidence="2" type="ORF">C3L24_07395</name>
</gene>
<sequence length="434" mass="48778">MTPTRRALVLALLVLALALAGLGAEALVVLRDLVAALVLATALTDLLLLWREPPCRVTREVRGSIPVGVWSPVTLRIENPLERRLRVSVHDHHPPGFAVEGLPGRVELPGGHGARVRYRVRPHARGDGHFDGIDLVTRSPLGLWLRKHHAALPGTLRVYPNFRAISHYTLLATDHQLSQIGVRQRQRRGQGNDFHQLREYRAGDSLRQIDWKASSRHRRLISREYQDERDQQILFMLDCGRRMRHREEAGGHLDQALNAMLLLAYVAAEQGDAVGFHAFGGVRRWYPPAKGGAVVRQLITHTYDIEATLEAADYMEAARELLPLQRRRALIVLITNSRDEDSEDLLGAVRLLARRHLVVVADLREAVIDRCLESPVGDLDSALRFHGLSDYLAARGRNHEQLRHQGALVMDLLARQLPVALVNQYFTVKSSGRL</sequence>